<sequence length="129" mass="13660">MKLQHETSDAEDVVSAASRNLSPSSSAFVSANQSPFFTPRSLSARVPELADPENKCSSNGIALKISDILSSDSVIQQEKPPSVRSVGFLPSDVSPISLCTSSNFGTPAIVYNNPTSFPPLTAHAKVVRQ</sequence>
<protein>
    <submittedName>
        <fullName evidence="1">Uncharacterized protein</fullName>
    </submittedName>
</protein>
<name>A0A0A9FVE5_ARUDO</name>
<dbReference type="AlphaFoldDB" id="A0A0A9FVE5"/>
<dbReference type="EMBL" id="GBRH01181664">
    <property type="protein sequence ID" value="JAE16232.1"/>
    <property type="molecule type" value="Transcribed_RNA"/>
</dbReference>
<reference evidence="1" key="1">
    <citation type="submission" date="2014-09" db="EMBL/GenBank/DDBJ databases">
        <authorList>
            <person name="Magalhaes I.L.F."/>
            <person name="Oliveira U."/>
            <person name="Santos F.R."/>
            <person name="Vidigal T.H.D.A."/>
            <person name="Brescovit A.D."/>
            <person name="Santos A.J."/>
        </authorList>
    </citation>
    <scope>NUCLEOTIDE SEQUENCE</scope>
    <source>
        <tissue evidence="1">Shoot tissue taken approximately 20 cm above the soil surface</tissue>
    </source>
</reference>
<evidence type="ECO:0000313" key="1">
    <source>
        <dbReference type="EMBL" id="JAE16232.1"/>
    </source>
</evidence>
<accession>A0A0A9FVE5</accession>
<reference evidence="1" key="2">
    <citation type="journal article" date="2015" name="Data Brief">
        <title>Shoot transcriptome of the giant reed, Arundo donax.</title>
        <authorList>
            <person name="Barrero R.A."/>
            <person name="Guerrero F.D."/>
            <person name="Moolhuijzen P."/>
            <person name="Goolsby J.A."/>
            <person name="Tidwell J."/>
            <person name="Bellgard S.E."/>
            <person name="Bellgard M.I."/>
        </authorList>
    </citation>
    <scope>NUCLEOTIDE SEQUENCE</scope>
    <source>
        <tissue evidence="1">Shoot tissue taken approximately 20 cm above the soil surface</tissue>
    </source>
</reference>
<organism evidence="1">
    <name type="scientific">Arundo donax</name>
    <name type="common">Giant reed</name>
    <name type="synonym">Donax arundinaceus</name>
    <dbReference type="NCBI Taxonomy" id="35708"/>
    <lineage>
        <taxon>Eukaryota</taxon>
        <taxon>Viridiplantae</taxon>
        <taxon>Streptophyta</taxon>
        <taxon>Embryophyta</taxon>
        <taxon>Tracheophyta</taxon>
        <taxon>Spermatophyta</taxon>
        <taxon>Magnoliopsida</taxon>
        <taxon>Liliopsida</taxon>
        <taxon>Poales</taxon>
        <taxon>Poaceae</taxon>
        <taxon>PACMAD clade</taxon>
        <taxon>Arundinoideae</taxon>
        <taxon>Arundineae</taxon>
        <taxon>Arundo</taxon>
    </lineage>
</organism>
<proteinExistence type="predicted"/>